<evidence type="ECO:0000256" key="1">
    <source>
        <dbReference type="ARBA" id="ARBA00022801"/>
    </source>
</evidence>
<keyword evidence="1 3" id="KW-0378">Hydrolase</keyword>
<dbReference type="EMBL" id="JBFXLS010000011">
    <property type="protein sequence ID" value="KAL2830832.1"/>
    <property type="molecule type" value="Genomic_DNA"/>
</dbReference>
<evidence type="ECO:0000313" key="4">
    <source>
        <dbReference type="Proteomes" id="UP001610335"/>
    </source>
</evidence>
<organism evidence="3 4">
    <name type="scientific">Aspergillus cavernicola</name>
    <dbReference type="NCBI Taxonomy" id="176166"/>
    <lineage>
        <taxon>Eukaryota</taxon>
        <taxon>Fungi</taxon>
        <taxon>Dikarya</taxon>
        <taxon>Ascomycota</taxon>
        <taxon>Pezizomycotina</taxon>
        <taxon>Eurotiomycetes</taxon>
        <taxon>Eurotiomycetidae</taxon>
        <taxon>Eurotiales</taxon>
        <taxon>Aspergillaceae</taxon>
        <taxon>Aspergillus</taxon>
        <taxon>Aspergillus subgen. Nidulantes</taxon>
    </lineage>
</organism>
<sequence>MPRMLSRWEKVDALLGWLSIAGVGLVYAAISGPFRGRSGADTYRHHMIQVAVKKVLHRAINPKYKQLTLLAYWKVQSTPAANRIKPHFVSTNRGVKGFRLGDPLAKYIVINFHGGGFAMDATEPYLYFWPNIQTTLANAAPFCEAVETLRYVLEDLKRSPRDVLITGDSAGANLCLAILSHLRHCSVDVPELVIHEPIKGAILISPWVSFSHEWPSVKKNQHKYIDTQEVTTQWSQLYLNGQLSNNYIEAVNAPEEWWNEIQVEQTLVLAGADEVLFDPIKAWTSNFKKSNPDTTLVVGERECHVAPLIWPMFGDFHETELEHALKH</sequence>
<dbReference type="SUPFAM" id="SSF53474">
    <property type="entry name" value="alpha/beta-Hydrolases"/>
    <property type="match status" value="1"/>
</dbReference>
<evidence type="ECO:0000313" key="3">
    <source>
        <dbReference type="EMBL" id="KAL2830832.1"/>
    </source>
</evidence>
<protein>
    <submittedName>
        <fullName evidence="3">Alpha/Beta hydrolase protein</fullName>
    </submittedName>
</protein>
<accession>A0ABR4IVD2</accession>
<dbReference type="Proteomes" id="UP001610335">
    <property type="component" value="Unassembled WGS sequence"/>
</dbReference>
<proteinExistence type="predicted"/>
<name>A0ABR4IVD2_9EURO</name>
<dbReference type="InterPro" id="IPR029058">
    <property type="entry name" value="AB_hydrolase_fold"/>
</dbReference>
<dbReference type="Pfam" id="PF07859">
    <property type="entry name" value="Abhydrolase_3"/>
    <property type="match status" value="1"/>
</dbReference>
<dbReference type="PANTHER" id="PTHR48081:SF31">
    <property type="entry name" value="STERYL ACETYL HYDROLASE MUG81-RELATED"/>
    <property type="match status" value="1"/>
</dbReference>
<comment type="caution">
    <text evidence="3">The sequence shown here is derived from an EMBL/GenBank/DDBJ whole genome shotgun (WGS) entry which is preliminary data.</text>
</comment>
<keyword evidence="4" id="KW-1185">Reference proteome</keyword>
<dbReference type="PANTHER" id="PTHR48081">
    <property type="entry name" value="AB HYDROLASE SUPERFAMILY PROTEIN C4A8.06C"/>
    <property type="match status" value="1"/>
</dbReference>
<dbReference type="GO" id="GO:0016787">
    <property type="term" value="F:hydrolase activity"/>
    <property type="evidence" value="ECO:0007669"/>
    <property type="project" value="UniProtKB-KW"/>
</dbReference>
<dbReference type="Gene3D" id="3.40.50.1820">
    <property type="entry name" value="alpha/beta hydrolase"/>
    <property type="match status" value="1"/>
</dbReference>
<feature type="domain" description="Alpha/beta hydrolase fold-3" evidence="2">
    <location>
        <begin position="142"/>
        <end position="305"/>
    </location>
</feature>
<gene>
    <name evidence="3" type="ORF">BDW59DRAFT_169995</name>
</gene>
<reference evidence="3 4" key="1">
    <citation type="submission" date="2024-07" db="EMBL/GenBank/DDBJ databases">
        <title>Section-level genome sequencing and comparative genomics of Aspergillus sections Usti and Cavernicolus.</title>
        <authorList>
            <consortium name="Lawrence Berkeley National Laboratory"/>
            <person name="Nybo J.L."/>
            <person name="Vesth T.C."/>
            <person name="Theobald S."/>
            <person name="Frisvad J.C."/>
            <person name="Larsen T.O."/>
            <person name="Kjaerboelling I."/>
            <person name="Rothschild-Mancinelli K."/>
            <person name="Lyhne E.K."/>
            <person name="Kogle M.E."/>
            <person name="Barry K."/>
            <person name="Clum A."/>
            <person name="Na H."/>
            <person name="Ledsgaard L."/>
            <person name="Lin J."/>
            <person name="Lipzen A."/>
            <person name="Kuo A."/>
            <person name="Riley R."/>
            <person name="Mondo S."/>
            <person name="LaButti K."/>
            <person name="Haridas S."/>
            <person name="Pangalinan J."/>
            <person name="Salamov A.A."/>
            <person name="Simmons B.A."/>
            <person name="Magnuson J.K."/>
            <person name="Chen J."/>
            <person name="Drula E."/>
            <person name="Henrissat B."/>
            <person name="Wiebenga A."/>
            <person name="Lubbers R.J."/>
            <person name="Gomes A.C."/>
            <person name="Makela M.R."/>
            <person name="Stajich J."/>
            <person name="Grigoriev I.V."/>
            <person name="Mortensen U.H."/>
            <person name="De vries R.P."/>
            <person name="Baker S.E."/>
            <person name="Andersen M.R."/>
        </authorList>
    </citation>
    <scope>NUCLEOTIDE SEQUENCE [LARGE SCALE GENOMIC DNA]</scope>
    <source>
        <strain evidence="3 4">CBS 600.67</strain>
    </source>
</reference>
<dbReference type="InterPro" id="IPR050300">
    <property type="entry name" value="GDXG_lipolytic_enzyme"/>
</dbReference>
<evidence type="ECO:0000259" key="2">
    <source>
        <dbReference type="Pfam" id="PF07859"/>
    </source>
</evidence>
<dbReference type="InterPro" id="IPR013094">
    <property type="entry name" value="AB_hydrolase_3"/>
</dbReference>